<keyword evidence="5" id="KW-1185">Reference proteome</keyword>
<feature type="compositionally biased region" description="Low complexity" evidence="1">
    <location>
        <begin position="83"/>
        <end position="92"/>
    </location>
</feature>
<feature type="compositionally biased region" description="Low complexity" evidence="1">
    <location>
        <begin position="100"/>
        <end position="127"/>
    </location>
</feature>
<feature type="domain" description="DUF7351" evidence="3">
    <location>
        <begin position="182"/>
        <end position="347"/>
    </location>
</feature>
<organism evidence="4 5">
    <name type="scientific">Natrialba hulunbeirensis JCM 10989</name>
    <dbReference type="NCBI Taxonomy" id="1227493"/>
    <lineage>
        <taxon>Archaea</taxon>
        <taxon>Methanobacteriati</taxon>
        <taxon>Methanobacteriota</taxon>
        <taxon>Stenosarchaea group</taxon>
        <taxon>Halobacteria</taxon>
        <taxon>Halobacteriales</taxon>
        <taxon>Natrialbaceae</taxon>
        <taxon>Natrialba</taxon>
    </lineage>
</organism>
<name>L9ZST8_9EURY</name>
<feature type="domain" description="DUF7347" evidence="2">
    <location>
        <begin position="16"/>
        <end position="81"/>
    </location>
</feature>
<comment type="caution">
    <text evidence="4">The sequence shown here is derived from an EMBL/GenBank/DDBJ whole genome shotgun (WGS) entry which is preliminary data.</text>
</comment>
<evidence type="ECO:0000313" key="4">
    <source>
        <dbReference type="EMBL" id="ELY89161.1"/>
    </source>
</evidence>
<sequence>MTGSNTTPDEATPERPADPFKPLGNETRLEILRVLYDHLQSSSREATLSYSTLRSEVGIEDKGNFNYHLRQLDGLFVEHGSETEATASTDSGSGSGTGTGIDTNTETTADTDSSTSTESPTNTASSPDGYRLTFAGFEIAKVIDVDAWRSHEPCGPVVLDDPRADPVDAGPNETGDEPTAQDPLTATYEDSVVEIRRGDDLLYAHAVRPTGAAARGMAVDELLDTASTLWRHTVEQFLENICPYCHAPLERTLEYTPDRRWEHTFSANCNECGSLGGAHVGAVALTHPEAIAFCWEHGLDLTSTRVWTLPFVDDDAVTVLSDEPRRLQLTIEFESARLELIVNDDARIVETERVCRDEP</sequence>
<evidence type="ECO:0000259" key="3">
    <source>
        <dbReference type="Pfam" id="PF24042"/>
    </source>
</evidence>
<proteinExistence type="predicted"/>
<feature type="region of interest" description="Disordered" evidence="1">
    <location>
        <begin position="83"/>
        <end position="130"/>
    </location>
</feature>
<accession>L9ZST8</accession>
<dbReference type="Pfam" id="PF24042">
    <property type="entry name" value="DUF7351"/>
    <property type="match status" value="1"/>
</dbReference>
<evidence type="ECO:0000256" key="1">
    <source>
        <dbReference type="SAM" id="MobiDB-lite"/>
    </source>
</evidence>
<evidence type="ECO:0000259" key="2">
    <source>
        <dbReference type="Pfam" id="PF24038"/>
    </source>
</evidence>
<protein>
    <recommendedName>
        <fullName evidence="6">ArsR family transcriptional regulator</fullName>
    </recommendedName>
</protein>
<evidence type="ECO:0000313" key="5">
    <source>
        <dbReference type="Proteomes" id="UP000011519"/>
    </source>
</evidence>
<dbReference type="AlphaFoldDB" id="L9ZST8"/>
<evidence type="ECO:0008006" key="6">
    <source>
        <dbReference type="Google" id="ProtNLM"/>
    </source>
</evidence>
<dbReference type="InterPro" id="IPR055771">
    <property type="entry name" value="DUF7347"/>
</dbReference>
<reference evidence="4 5" key="1">
    <citation type="journal article" date="2014" name="PLoS Genet.">
        <title>Phylogenetically driven sequencing of extremely halophilic archaea reveals strategies for static and dynamic osmo-response.</title>
        <authorList>
            <person name="Becker E.A."/>
            <person name="Seitzer P.M."/>
            <person name="Tritt A."/>
            <person name="Larsen D."/>
            <person name="Krusor M."/>
            <person name="Yao A.I."/>
            <person name="Wu D."/>
            <person name="Madern D."/>
            <person name="Eisen J.A."/>
            <person name="Darling A.E."/>
            <person name="Facciotti M.T."/>
        </authorList>
    </citation>
    <scope>NUCLEOTIDE SEQUENCE [LARGE SCALE GENOMIC DNA]</scope>
    <source>
        <strain evidence="4 5">JCM 10989</strain>
    </source>
</reference>
<dbReference type="InterPro" id="IPR055775">
    <property type="entry name" value="DUF7351"/>
</dbReference>
<dbReference type="OrthoDB" id="8482at2157"/>
<dbReference type="Pfam" id="PF24038">
    <property type="entry name" value="DUF7347"/>
    <property type="match status" value="1"/>
</dbReference>
<dbReference type="Proteomes" id="UP000011519">
    <property type="component" value="Unassembled WGS sequence"/>
</dbReference>
<dbReference type="EMBL" id="AOIM01000037">
    <property type="protein sequence ID" value="ELY89161.1"/>
    <property type="molecule type" value="Genomic_DNA"/>
</dbReference>
<feature type="region of interest" description="Disordered" evidence="1">
    <location>
        <begin position="1"/>
        <end position="25"/>
    </location>
</feature>
<gene>
    <name evidence="4" type="ORF">C483_14460</name>
</gene>
<dbReference type="RefSeq" id="WP_006654059.1">
    <property type="nucleotide sequence ID" value="NZ_AOIM01000037.1"/>
</dbReference>
<feature type="region of interest" description="Disordered" evidence="1">
    <location>
        <begin position="155"/>
        <end position="183"/>
    </location>
</feature>
<dbReference type="PATRIC" id="fig|1227493.4.peg.2907"/>